<keyword evidence="3" id="KW-1015">Disulfide bond</keyword>
<gene>
    <name evidence="7" type="ORF">NEE01_08810</name>
</gene>
<dbReference type="InterPro" id="IPR036249">
    <property type="entry name" value="Thioredoxin-like_sf"/>
</dbReference>
<dbReference type="SUPFAM" id="SSF52833">
    <property type="entry name" value="Thioredoxin-like"/>
    <property type="match status" value="1"/>
</dbReference>
<feature type="signal peptide" evidence="5">
    <location>
        <begin position="1"/>
        <end position="23"/>
    </location>
</feature>
<name>A0AA41ZFS9_9SPHN</name>
<dbReference type="AlphaFoldDB" id="A0AA41ZFS9"/>
<evidence type="ECO:0000256" key="5">
    <source>
        <dbReference type="SAM" id="SignalP"/>
    </source>
</evidence>
<dbReference type="Gene3D" id="3.40.30.10">
    <property type="entry name" value="Glutaredoxin"/>
    <property type="match status" value="1"/>
</dbReference>
<dbReference type="PANTHER" id="PTHR13887:SF14">
    <property type="entry name" value="DISULFIDE BOND FORMATION PROTEIN D"/>
    <property type="match status" value="1"/>
</dbReference>
<dbReference type="RefSeq" id="WP_265268677.1">
    <property type="nucleotide sequence ID" value="NZ_JANFAV010000004.1"/>
</dbReference>
<evidence type="ECO:0000313" key="8">
    <source>
        <dbReference type="Proteomes" id="UP001165565"/>
    </source>
</evidence>
<comment type="caution">
    <text evidence="7">The sequence shown here is derived from an EMBL/GenBank/DDBJ whole genome shotgun (WGS) entry which is preliminary data.</text>
</comment>
<dbReference type="GO" id="GO:0016491">
    <property type="term" value="F:oxidoreductase activity"/>
    <property type="evidence" value="ECO:0007669"/>
    <property type="project" value="UniProtKB-KW"/>
</dbReference>
<reference evidence="7" key="1">
    <citation type="submission" date="2022-06" db="EMBL/GenBank/DDBJ databases">
        <title>Sphingomonas sp. nov. isolated from rhizosphere soil of tomato.</title>
        <authorList>
            <person name="Dong H."/>
            <person name="Gao R."/>
        </authorList>
    </citation>
    <scope>NUCLEOTIDE SEQUENCE</scope>
    <source>
        <strain evidence="7">MMSM24</strain>
    </source>
</reference>
<dbReference type="EMBL" id="JANFAV010000004">
    <property type="protein sequence ID" value="MCW6534883.1"/>
    <property type="molecule type" value="Genomic_DNA"/>
</dbReference>
<dbReference type="Pfam" id="PF01323">
    <property type="entry name" value="DSBA"/>
    <property type="match status" value="1"/>
</dbReference>
<dbReference type="InterPro" id="IPR013766">
    <property type="entry name" value="Thioredoxin_domain"/>
</dbReference>
<feature type="chain" id="PRO_5041461074" evidence="5">
    <location>
        <begin position="24"/>
        <end position="214"/>
    </location>
</feature>
<evidence type="ECO:0000256" key="4">
    <source>
        <dbReference type="ARBA" id="ARBA00023284"/>
    </source>
</evidence>
<proteinExistence type="predicted"/>
<dbReference type="InterPro" id="IPR001853">
    <property type="entry name" value="DSBA-like_thioredoxin_dom"/>
</dbReference>
<keyword evidence="2" id="KW-0560">Oxidoreductase</keyword>
<evidence type="ECO:0000256" key="2">
    <source>
        <dbReference type="ARBA" id="ARBA00023002"/>
    </source>
</evidence>
<evidence type="ECO:0000256" key="3">
    <source>
        <dbReference type="ARBA" id="ARBA00023157"/>
    </source>
</evidence>
<organism evidence="7 8">
    <name type="scientific">Sphingomonas lycopersici</name>
    <dbReference type="NCBI Taxonomy" id="2951807"/>
    <lineage>
        <taxon>Bacteria</taxon>
        <taxon>Pseudomonadati</taxon>
        <taxon>Pseudomonadota</taxon>
        <taxon>Alphaproteobacteria</taxon>
        <taxon>Sphingomonadales</taxon>
        <taxon>Sphingomonadaceae</taxon>
        <taxon>Sphingomonas</taxon>
    </lineage>
</organism>
<feature type="domain" description="Thioredoxin" evidence="6">
    <location>
        <begin position="18"/>
        <end position="210"/>
    </location>
</feature>
<evidence type="ECO:0000256" key="1">
    <source>
        <dbReference type="ARBA" id="ARBA00022729"/>
    </source>
</evidence>
<dbReference type="CDD" id="cd03023">
    <property type="entry name" value="DsbA_Com1_like"/>
    <property type="match status" value="1"/>
</dbReference>
<accession>A0AA41ZFS9</accession>
<keyword evidence="1 5" id="KW-0732">Signal</keyword>
<dbReference type="PROSITE" id="PS51352">
    <property type="entry name" value="THIOREDOXIN_2"/>
    <property type="match status" value="1"/>
</dbReference>
<dbReference type="PANTHER" id="PTHR13887">
    <property type="entry name" value="GLUTATHIONE S-TRANSFERASE KAPPA"/>
    <property type="match status" value="1"/>
</dbReference>
<protein>
    <submittedName>
        <fullName evidence="7">DsbA family protein</fullName>
    </submittedName>
</protein>
<keyword evidence="4" id="KW-0676">Redox-active center</keyword>
<dbReference type="Proteomes" id="UP001165565">
    <property type="component" value="Unassembled WGS sequence"/>
</dbReference>
<evidence type="ECO:0000313" key="7">
    <source>
        <dbReference type="EMBL" id="MCW6534883.1"/>
    </source>
</evidence>
<sequence length="214" mass="22937">MKKRARGALIALAGVVALSGASAAPEPNAAATEEARARLREALQNDPDLPSVAPAGYDLTIVVFSDYQCPYCRKLHPALTGLLRDDKKVRIVYRDWPVFGPASEEAARAAMASRYQGKYAAFNDALMKTSGRITSESIRVAAQAAGVDWQRLQADLTTHKAKIDGALARTDQFARIIGLTGTPGLVIGPYLFPGALSEENLRTVVKAARQRSAS</sequence>
<keyword evidence="8" id="KW-1185">Reference proteome</keyword>
<evidence type="ECO:0000259" key="6">
    <source>
        <dbReference type="PROSITE" id="PS51352"/>
    </source>
</evidence>